<feature type="region of interest" description="Disordered" evidence="1">
    <location>
        <begin position="1"/>
        <end position="26"/>
    </location>
</feature>
<sequence length="293" mass="33669">MADLEPEGHDEDEMTDIDITSDDEPTPITEEFREAGLVWKPSKKADCNRISFLDCPREVWDEVYRASLLRGDVERDMYSYCGEGPRFVFSPYYDPPLFVLFSVCQQLRAEAQQVYYQETTFIQEGGTLDDFRMILLEDPNCRDNYCTILRKFYDPFRCACVIVPEPYSSLVRRLDLSITWSCYSDGPLTKATKNAVAMITAAFPKISATPNAARVDFRINCASFYCHPTLSKVNPREIPVERAVDLLASALGLELALPEWFKLSFSESQREWQTYGWQPVWEALKESGKFTNV</sequence>
<feature type="compositionally biased region" description="Acidic residues" evidence="1">
    <location>
        <begin position="1"/>
        <end position="25"/>
    </location>
</feature>
<gene>
    <name evidence="2 4" type="ORF">BDZ99DRAFT_467789</name>
</gene>
<reference evidence="4" key="2">
    <citation type="submission" date="2020-04" db="EMBL/GenBank/DDBJ databases">
        <authorList>
            <consortium name="NCBI Genome Project"/>
        </authorList>
    </citation>
    <scope>NUCLEOTIDE SEQUENCE</scope>
    <source>
        <strain evidence="4">CBS 304.34</strain>
    </source>
</reference>
<keyword evidence="3" id="KW-1185">Reference proteome</keyword>
<evidence type="ECO:0000256" key="1">
    <source>
        <dbReference type="SAM" id="MobiDB-lite"/>
    </source>
</evidence>
<evidence type="ECO:0000313" key="2">
    <source>
        <dbReference type="EMBL" id="KAF2804074.1"/>
    </source>
</evidence>
<dbReference type="AlphaFoldDB" id="A0A6A6Y7Y0"/>
<dbReference type="Proteomes" id="UP000504636">
    <property type="component" value="Unplaced"/>
</dbReference>
<dbReference type="RefSeq" id="XP_033571038.1">
    <property type="nucleotide sequence ID" value="XM_033721098.1"/>
</dbReference>
<reference evidence="2 4" key="1">
    <citation type="journal article" date="2020" name="Stud. Mycol.">
        <title>101 Dothideomycetes genomes: a test case for predicting lifestyles and emergence of pathogens.</title>
        <authorList>
            <person name="Haridas S."/>
            <person name="Albert R."/>
            <person name="Binder M."/>
            <person name="Bloem J."/>
            <person name="Labutti K."/>
            <person name="Salamov A."/>
            <person name="Andreopoulos B."/>
            <person name="Baker S."/>
            <person name="Barry K."/>
            <person name="Bills G."/>
            <person name="Bluhm B."/>
            <person name="Cannon C."/>
            <person name="Castanera R."/>
            <person name="Culley D."/>
            <person name="Daum C."/>
            <person name="Ezra D."/>
            <person name="Gonzalez J."/>
            <person name="Henrissat B."/>
            <person name="Kuo A."/>
            <person name="Liang C."/>
            <person name="Lipzen A."/>
            <person name="Lutzoni F."/>
            <person name="Magnuson J."/>
            <person name="Mondo S."/>
            <person name="Nolan M."/>
            <person name="Ohm R."/>
            <person name="Pangilinan J."/>
            <person name="Park H.-J."/>
            <person name="Ramirez L."/>
            <person name="Alfaro M."/>
            <person name="Sun H."/>
            <person name="Tritt A."/>
            <person name="Yoshinaga Y."/>
            <person name="Zwiers L.-H."/>
            <person name="Turgeon B."/>
            <person name="Goodwin S."/>
            <person name="Spatafora J."/>
            <person name="Crous P."/>
            <person name="Grigoriev I."/>
        </authorList>
    </citation>
    <scope>NUCLEOTIDE SEQUENCE</scope>
    <source>
        <strain evidence="2 4">CBS 304.34</strain>
    </source>
</reference>
<dbReference type="OrthoDB" id="5372935at2759"/>
<dbReference type="GeneID" id="54461991"/>
<organism evidence="2">
    <name type="scientific">Mytilinidion resinicola</name>
    <dbReference type="NCBI Taxonomy" id="574789"/>
    <lineage>
        <taxon>Eukaryota</taxon>
        <taxon>Fungi</taxon>
        <taxon>Dikarya</taxon>
        <taxon>Ascomycota</taxon>
        <taxon>Pezizomycotina</taxon>
        <taxon>Dothideomycetes</taxon>
        <taxon>Pleosporomycetidae</taxon>
        <taxon>Mytilinidiales</taxon>
        <taxon>Mytilinidiaceae</taxon>
        <taxon>Mytilinidion</taxon>
    </lineage>
</organism>
<protein>
    <submittedName>
        <fullName evidence="2 4">Uncharacterized protein</fullName>
    </submittedName>
</protein>
<name>A0A6A6Y7Y0_9PEZI</name>
<dbReference type="EMBL" id="MU003715">
    <property type="protein sequence ID" value="KAF2804074.1"/>
    <property type="molecule type" value="Genomic_DNA"/>
</dbReference>
<evidence type="ECO:0000313" key="3">
    <source>
        <dbReference type="Proteomes" id="UP000504636"/>
    </source>
</evidence>
<reference evidence="4" key="3">
    <citation type="submission" date="2025-04" db="UniProtKB">
        <authorList>
            <consortium name="RefSeq"/>
        </authorList>
    </citation>
    <scope>IDENTIFICATION</scope>
    <source>
        <strain evidence="4">CBS 304.34</strain>
    </source>
</reference>
<evidence type="ECO:0000313" key="4">
    <source>
        <dbReference type="RefSeq" id="XP_033571038.1"/>
    </source>
</evidence>
<accession>A0A6A6Y7Y0</accession>
<proteinExistence type="predicted"/>